<keyword evidence="1" id="KW-0547">Nucleotide-binding</keyword>
<proteinExistence type="predicted"/>
<evidence type="ECO:0000313" key="4">
    <source>
        <dbReference type="EMBL" id="MCL1628156.1"/>
    </source>
</evidence>
<organism evidence="4 5">
    <name type="scientific">Roseinatronobacter domitianus</name>
    <dbReference type="NCBI Taxonomy" id="2940293"/>
    <lineage>
        <taxon>Bacteria</taxon>
        <taxon>Pseudomonadati</taxon>
        <taxon>Pseudomonadota</taxon>
        <taxon>Alphaproteobacteria</taxon>
        <taxon>Rhodobacterales</taxon>
        <taxon>Paracoccaceae</taxon>
        <taxon>Roseinatronobacter</taxon>
    </lineage>
</organism>
<keyword evidence="2" id="KW-0067">ATP-binding</keyword>
<feature type="domain" description="AAA" evidence="3">
    <location>
        <begin position="158"/>
        <end position="317"/>
    </location>
</feature>
<evidence type="ECO:0000259" key="3">
    <source>
        <dbReference type="Pfam" id="PF13614"/>
    </source>
</evidence>
<evidence type="ECO:0000313" key="5">
    <source>
        <dbReference type="Proteomes" id="UP001202550"/>
    </source>
</evidence>
<name>A0ABT0LZW0_9RHOB</name>
<dbReference type="SUPFAM" id="SSF52540">
    <property type="entry name" value="P-loop containing nucleoside triphosphate hydrolases"/>
    <property type="match status" value="1"/>
</dbReference>
<evidence type="ECO:0000256" key="1">
    <source>
        <dbReference type="ARBA" id="ARBA00022741"/>
    </source>
</evidence>
<dbReference type="InterPro" id="IPR050625">
    <property type="entry name" value="ParA/MinD_ATPase"/>
</dbReference>
<accession>A0ABT0LZW0</accession>
<dbReference type="InterPro" id="IPR025669">
    <property type="entry name" value="AAA_dom"/>
</dbReference>
<keyword evidence="5" id="KW-1185">Reference proteome</keyword>
<dbReference type="Gene3D" id="3.40.50.300">
    <property type="entry name" value="P-loop containing nucleotide triphosphate hydrolases"/>
    <property type="match status" value="1"/>
</dbReference>
<dbReference type="EMBL" id="JALZWP010000003">
    <property type="protein sequence ID" value="MCL1628156.1"/>
    <property type="molecule type" value="Genomic_DNA"/>
</dbReference>
<dbReference type="PANTHER" id="PTHR43384">
    <property type="entry name" value="SEPTUM SITE-DETERMINING PROTEIN MIND HOMOLOG, CHLOROPLASTIC-RELATED"/>
    <property type="match status" value="1"/>
</dbReference>
<dbReference type="Proteomes" id="UP001202550">
    <property type="component" value="Unassembled WGS sequence"/>
</dbReference>
<gene>
    <name evidence="4" type="ORF">M3N55_05375</name>
</gene>
<protein>
    <submittedName>
        <fullName evidence="4">AAA family ATPase</fullName>
    </submittedName>
</protein>
<comment type="caution">
    <text evidence="4">The sequence shown here is derived from an EMBL/GenBank/DDBJ whole genome shotgun (WGS) entry which is preliminary data.</text>
</comment>
<sequence>MNAMTAVSQNKSELIRACTVSRDVQSFDLLIEDMETEFGEDWGDLTFAEAYAYLSEPDAGALEVIAIALDDADESSMQIVRGIIEKASARSIHILLIAEALSPILLHQLLRAGAEDFVPYPLPENALHDAIERLHKADQAKLDTAAAFTTPGGKQGSVLAVQALCGGAGSTNFVVNMAWELAQISKTEERKVCILDFDFQSGSVATYLDLARTEKVYELLSQTASMDADAFFAALQVFQEKLYVLTAPSDMLPLDLLAPEEIDRVVSMAREHFDYVIIDLPRAVMHWTETVLNKSDAFFAMMELDMRSAQNTLRMIRALKADSIDLSKHRFVLNRAPKFTDLGGKSRAKRMAESLGIDLHLHLPDGGIQVRDANDHGLPLAEFAGKNPLLKEIRKTAIELHNTASATKLAAE</sequence>
<evidence type="ECO:0000256" key="2">
    <source>
        <dbReference type="ARBA" id="ARBA00022840"/>
    </source>
</evidence>
<dbReference type="PANTHER" id="PTHR43384:SF6">
    <property type="entry name" value="SEPTUM SITE-DETERMINING PROTEIN MIND HOMOLOG, CHLOROPLASTIC"/>
    <property type="match status" value="1"/>
</dbReference>
<reference evidence="4 5" key="1">
    <citation type="submission" date="2022-05" db="EMBL/GenBank/DDBJ databases">
        <title>Seasonal and diel survey of microbial diversity of the Tyrrhenian coast.</title>
        <authorList>
            <person name="Gattoni G."/>
            <person name="Corral P."/>
        </authorList>
    </citation>
    <scope>NUCLEOTIDE SEQUENCE [LARGE SCALE GENOMIC DNA]</scope>
    <source>
        <strain evidence="4 5">V10</strain>
    </source>
</reference>
<dbReference type="InterPro" id="IPR027417">
    <property type="entry name" value="P-loop_NTPase"/>
</dbReference>
<dbReference type="Pfam" id="PF13614">
    <property type="entry name" value="AAA_31"/>
    <property type="match status" value="1"/>
</dbReference>